<accession>A0A4P7P165</accession>
<dbReference type="InterPro" id="IPR023087">
    <property type="entry name" value="Flg_Motor_Flig_C"/>
</dbReference>
<dbReference type="InterPro" id="IPR011002">
    <property type="entry name" value="FliG_a-hlx"/>
</dbReference>
<keyword evidence="3" id="KW-1185">Reference proteome</keyword>
<organism evidence="2 3">
    <name type="scientific">Hydrogenovibrio crunogenus</name>
    <dbReference type="NCBI Taxonomy" id="39765"/>
    <lineage>
        <taxon>Bacteria</taxon>
        <taxon>Pseudomonadati</taxon>
        <taxon>Pseudomonadota</taxon>
        <taxon>Gammaproteobacteria</taxon>
        <taxon>Thiotrichales</taxon>
        <taxon>Piscirickettsiaceae</taxon>
        <taxon>Hydrogenovibrio</taxon>
    </lineage>
</organism>
<evidence type="ECO:0000259" key="1">
    <source>
        <dbReference type="Pfam" id="PF01706"/>
    </source>
</evidence>
<dbReference type="RefSeq" id="WP_135796447.1">
    <property type="nucleotide sequence ID" value="NZ_CP032096.1"/>
</dbReference>
<dbReference type="EMBL" id="CP032096">
    <property type="protein sequence ID" value="QBZ83863.1"/>
    <property type="molecule type" value="Genomic_DNA"/>
</dbReference>
<protein>
    <recommendedName>
        <fullName evidence="1">Flagellar motor switch protein FliG C-terminal domain-containing protein</fullName>
    </recommendedName>
</protein>
<evidence type="ECO:0000313" key="2">
    <source>
        <dbReference type="EMBL" id="QBZ83863.1"/>
    </source>
</evidence>
<gene>
    <name evidence="2" type="ORF">GHNINEIG_01931</name>
</gene>
<dbReference type="Gene3D" id="1.10.220.30">
    <property type="match status" value="1"/>
</dbReference>
<dbReference type="Proteomes" id="UP000296201">
    <property type="component" value="Chromosome"/>
</dbReference>
<evidence type="ECO:0000313" key="3">
    <source>
        <dbReference type="Proteomes" id="UP000296201"/>
    </source>
</evidence>
<dbReference type="AlphaFoldDB" id="A0A4P7P165"/>
<dbReference type="Pfam" id="PF01706">
    <property type="entry name" value="FliG_C"/>
    <property type="match status" value="1"/>
</dbReference>
<sequence>MKLGIKKVHENEWLIHIGYASIKMDRFSVELLNITLEHLIALEHGETHSILNSYIELGRKIKELTPAGVQLLVRSIDNQDLLKLMQVANDAELSEMVVGNVGSILSKQLSADLEKSIMPSEGDAKVAIKRIVEKMFDLESQGKIEFMDEMTEYI</sequence>
<name>A0A4P7P165_9GAMM</name>
<dbReference type="OrthoDB" id="5612476at2"/>
<proteinExistence type="predicted"/>
<dbReference type="SUPFAM" id="SSF48029">
    <property type="entry name" value="FliG"/>
    <property type="match status" value="1"/>
</dbReference>
<reference evidence="2 3" key="1">
    <citation type="submission" date="2018-08" db="EMBL/GenBank/DDBJ databases">
        <title>Horizontal acquisition of hydrogen conversion ability and other habitat adaptations in Hydrogenovibrio crunogenus strains.</title>
        <authorList>
            <person name="Gonnella G."/>
            <person name="Adam N."/>
            <person name="Perner M."/>
        </authorList>
    </citation>
    <scope>NUCLEOTIDE SEQUENCE [LARGE SCALE GENOMIC DNA]</scope>
    <source>
        <strain evidence="2 3">SP-41</strain>
    </source>
</reference>
<feature type="domain" description="Flagellar motor switch protein FliG C-terminal" evidence="1">
    <location>
        <begin position="60"/>
        <end position="145"/>
    </location>
</feature>